<feature type="compositionally biased region" description="Basic and acidic residues" evidence="1">
    <location>
        <begin position="119"/>
        <end position="134"/>
    </location>
</feature>
<accession>A0A8H5FFL6</accession>
<dbReference type="AlphaFoldDB" id="A0A8H5FFL6"/>
<dbReference type="EMBL" id="JAACJK010000067">
    <property type="protein sequence ID" value="KAF5334633.1"/>
    <property type="molecule type" value="Genomic_DNA"/>
</dbReference>
<keyword evidence="4" id="KW-1185">Reference proteome</keyword>
<proteinExistence type="predicted"/>
<evidence type="ECO:0000256" key="1">
    <source>
        <dbReference type="SAM" id="MobiDB-lite"/>
    </source>
</evidence>
<protein>
    <submittedName>
        <fullName evidence="3">Uncharacterized protein</fullName>
    </submittedName>
</protein>
<sequence>MVHISAKLAFAALLAAPALAQPIALDAQEEYTREFDDSEIADVFARAGLAALVKKGARYALKAIGVGATVAPLVMEKREFAEEFEAAFARELVAELEAHRKRPSHSTDPRRARSGAPHWAREVEGADSELDARPARHPLPHHRGGPHSHGTGSAVRAPQGGHRHKRREFLELEDLD</sequence>
<comment type="caution">
    <text evidence="3">The sequence shown here is derived from an EMBL/GenBank/DDBJ whole genome shotgun (WGS) entry which is preliminary data.</text>
</comment>
<evidence type="ECO:0000256" key="2">
    <source>
        <dbReference type="SAM" id="SignalP"/>
    </source>
</evidence>
<name>A0A8H5FFL6_9AGAR</name>
<evidence type="ECO:0000313" key="4">
    <source>
        <dbReference type="Proteomes" id="UP000541558"/>
    </source>
</evidence>
<feature type="region of interest" description="Disordered" evidence="1">
    <location>
        <begin position="98"/>
        <end position="176"/>
    </location>
</feature>
<feature type="compositionally biased region" description="Basic residues" evidence="1">
    <location>
        <begin position="135"/>
        <end position="146"/>
    </location>
</feature>
<feature type="signal peptide" evidence="2">
    <location>
        <begin position="1"/>
        <end position="20"/>
    </location>
</feature>
<evidence type="ECO:0000313" key="3">
    <source>
        <dbReference type="EMBL" id="KAF5334633.1"/>
    </source>
</evidence>
<feature type="chain" id="PRO_5034308061" evidence="2">
    <location>
        <begin position="21"/>
        <end position="176"/>
    </location>
</feature>
<organism evidence="3 4">
    <name type="scientific">Ephemerocybe angulata</name>
    <dbReference type="NCBI Taxonomy" id="980116"/>
    <lineage>
        <taxon>Eukaryota</taxon>
        <taxon>Fungi</taxon>
        <taxon>Dikarya</taxon>
        <taxon>Basidiomycota</taxon>
        <taxon>Agaricomycotina</taxon>
        <taxon>Agaricomycetes</taxon>
        <taxon>Agaricomycetidae</taxon>
        <taxon>Agaricales</taxon>
        <taxon>Agaricineae</taxon>
        <taxon>Psathyrellaceae</taxon>
        <taxon>Ephemerocybe</taxon>
    </lineage>
</organism>
<dbReference type="Proteomes" id="UP000541558">
    <property type="component" value="Unassembled WGS sequence"/>
</dbReference>
<dbReference type="OrthoDB" id="10513173at2759"/>
<gene>
    <name evidence="3" type="ORF">D9611_011972</name>
</gene>
<keyword evidence="2" id="KW-0732">Signal</keyword>
<reference evidence="3 4" key="1">
    <citation type="journal article" date="2020" name="ISME J.">
        <title>Uncovering the hidden diversity of litter-decomposition mechanisms in mushroom-forming fungi.</title>
        <authorList>
            <person name="Floudas D."/>
            <person name="Bentzer J."/>
            <person name="Ahren D."/>
            <person name="Johansson T."/>
            <person name="Persson P."/>
            <person name="Tunlid A."/>
        </authorList>
    </citation>
    <scope>NUCLEOTIDE SEQUENCE [LARGE SCALE GENOMIC DNA]</scope>
    <source>
        <strain evidence="3 4">CBS 175.51</strain>
    </source>
</reference>